<evidence type="ECO:0000256" key="1">
    <source>
        <dbReference type="SAM" id="SignalP"/>
    </source>
</evidence>
<dbReference type="Proteomes" id="UP000070058">
    <property type="component" value="Unassembled WGS sequence"/>
</dbReference>
<evidence type="ECO:0000313" key="2">
    <source>
        <dbReference type="EMBL" id="KXU34151.1"/>
    </source>
</evidence>
<dbReference type="InterPro" id="IPR011990">
    <property type="entry name" value="TPR-like_helical_dom_sf"/>
</dbReference>
<protein>
    <recommendedName>
        <fullName evidence="4">Outer membrane lipoprotein BamD-like domain-containing protein</fullName>
    </recommendedName>
</protein>
<comment type="caution">
    <text evidence="2">The sequence shown here is derived from an EMBL/GenBank/DDBJ whole genome shotgun (WGS) entry which is preliminary data.</text>
</comment>
<reference evidence="3" key="1">
    <citation type="submission" date="2016-02" db="EMBL/GenBank/DDBJ databases">
        <authorList>
            <person name="Sanders J.G."/>
            <person name="Lin J.Y."/>
            <person name="Wertz J.T."/>
            <person name="Russell J.A."/>
            <person name="Moreau C.S."/>
            <person name="Powell S."/>
        </authorList>
    </citation>
    <scope>NUCLEOTIDE SEQUENCE [LARGE SCALE GENOMIC DNA]</scope>
    <source>
        <strain evidence="3">CAG34</strain>
    </source>
</reference>
<evidence type="ECO:0008006" key="4">
    <source>
        <dbReference type="Google" id="ProtNLM"/>
    </source>
</evidence>
<keyword evidence="1" id="KW-0732">Signal</keyword>
<evidence type="ECO:0000313" key="3">
    <source>
        <dbReference type="Proteomes" id="UP000070058"/>
    </source>
</evidence>
<organism evidence="2 3">
    <name type="scientific">Cephaloticoccus primus</name>
    <dbReference type="NCBI Taxonomy" id="1548207"/>
    <lineage>
        <taxon>Bacteria</taxon>
        <taxon>Pseudomonadati</taxon>
        <taxon>Verrucomicrobiota</taxon>
        <taxon>Opitutia</taxon>
        <taxon>Opitutales</taxon>
        <taxon>Opitutaceae</taxon>
        <taxon>Cephaloticoccus</taxon>
    </lineage>
</organism>
<feature type="chain" id="PRO_5007489556" description="Outer membrane lipoprotein BamD-like domain-containing protein" evidence="1">
    <location>
        <begin position="18"/>
        <end position="281"/>
    </location>
</feature>
<dbReference type="AlphaFoldDB" id="A0A139SI04"/>
<name>A0A139SI04_9BACT</name>
<gene>
    <name evidence="2" type="ORF">AXK11_08905</name>
</gene>
<proteinExistence type="predicted"/>
<accession>A0A139SI04</accession>
<sequence length="281" mass="31283">MAAALGLALLGSPSLHATEDSALANAAWEDVTKSRITDASKKFEKLYEADPGNPRFAVAHAAALLGRDPVTRANVRRARTILVKVAADLPVSETEYRPLALFLLGRIDHDQVQPVQFESARAFYEQLRSEYPGHPLADHAAFQLAQLLYLELPQSRVDEVLAFIDQIMPELISESLQRELCIWASELCADDELKIYNEEASLRYLLKARYLDADASPYESGEMDLQIAGTARRIGQRALAAKHYRAFAESSPRDTRAYTARRLARELEEAEAAAQTNRGNE</sequence>
<dbReference type="EMBL" id="LSZQ01000068">
    <property type="protein sequence ID" value="KXU34151.1"/>
    <property type="molecule type" value="Genomic_DNA"/>
</dbReference>
<feature type="signal peptide" evidence="1">
    <location>
        <begin position="1"/>
        <end position="17"/>
    </location>
</feature>
<keyword evidence="3" id="KW-1185">Reference proteome</keyword>
<dbReference type="Gene3D" id="1.25.40.10">
    <property type="entry name" value="Tetratricopeptide repeat domain"/>
    <property type="match status" value="1"/>
</dbReference>